<sequence length="1269" mass="146208">MNGDAVQPIVKPTTREQYQLLLLRWTTLRTQGATPASSPEMAELVTILRKTSAEQQVYQTKFALLRKARMGKPNVDTAVLKTQIQAFQLLSRGLDVPDYLQETLIKTSGTASDNEDQPLFAPVDIDQDFEERVLRAGVPPPGGFPPPQSVTDFCEKIISNRITSRLTELERLPANLGTLDVHNLNFDPSYKVPDQDDALKIRALLEYKSLMLLTKQKSLRQHIVFNLASRSDPVSESMTRRFSNRRVRVKTVHDVRLSEQIEIGQRMNKERQVRDRKIKELTAFRDHAHQVNLSTQNRKLRNQAMGRGILNLHNTIQREEAKRGERTAKQRLQALRANDEEAYIKLLDQTKDTRITHLLKQTNSFLDSLTKAVKVQQGDMTTTIDDDPENKEKIDYYKVAHRIKEEVKEQPSILVGGKLKEYQIKGLQWMVSLYNNNLNGILADEMGLGKTIQSISLITYLIEKKREIGPYLVIVPLSTLTNWTLEFEKWAPGVKTIVYKGNPTQRRELQNQIRMGDFQVLLTTFEYIIKDRPILSRMRWVHMIMDEGHRMKNTQSKLSYTLTTYYTFKHRLILTGTPLQNNLPELWALLNFVLPKIFNSVKSFDEWFNTPFANTGSQDKMELTEEESLLIIRRLHIVLRPFLLRRLKKDVEKDLPDKVENVIRCKMSILQAKLYEQMIKHNVLFVGSSTKTGMKGLNNRIMQLKKICNHPFVFDEVENLVNPNHETNDNIWRVAGKFELLDRILPKFKRTGHRVLMFFQMTQVMDIMEDYLRLREHTYMRLDGTTKADDRSALLKEFNAPDSPYFMFLLSTRAGGLGLNLQTADTVIIFDSDWNPHQDLQAQDRAHRIGQTKEVRIIRLVTEDSVEEAILSRAHAKLEIDGKVIQAGKFDNKSTAEEQEAFLRSILEAEEVRKRSTSNERDDEMDDEELNEILARSNEEAILFNEMDKERYELEGPERERLITLPELPAEYQRDIDEIQEEIANKKLKEVETLGRGTRRGNGGRVYYDDGLTEEQWLNAVDKDAETLEQVMEKQRLKMDRKREKRKSTKATSEEEADAPTLEATLEDYQEEEEDEEEEEEAEEEEVPVKAAPIRRRSKRGSATPVATTPEPPRKRRRGTVGRVETPVKADSEEPADTYNDAGAADTEPTTLLAKTTQLIESLRGLTVTDSNGDVRSRTELFETLPDRTEYPDYYDIIKKPVALATVLAKAKAASTKGGSGSSYKLLTVKNDLIQMCRNAMRFNEQGSDVYNDAEVIRAEVEKWYKQNK</sequence>
<accession>A0A0J9X5R2</accession>
<evidence type="ECO:0000259" key="13">
    <source>
        <dbReference type="PROSITE" id="PS51192"/>
    </source>
</evidence>
<dbReference type="Gene3D" id="3.40.50.10810">
    <property type="entry name" value="Tandem AAA-ATPase domain"/>
    <property type="match status" value="1"/>
</dbReference>
<dbReference type="InterPro" id="IPR027417">
    <property type="entry name" value="P-loop_NTPase"/>
</dbReference>
<dbReference type="SMART" id="SM00297">
    <property type="entry name" value="BROMO"/>
    <property type="match status" value="1"/>
</dbReference>
<dbReference type="GO" id="GO:0005524">
    <property type="term" value="F:ATP binding"/>
    <property type="evidence" value="ECO:0007669"/>
    <property type="project" value="UniProtKB-KW"/>
</dbReference>
<dbReference type="Gene3D" id="1.20.920.10">
    <property type="entry name" value="Bromodomain-like"/>
    <property type="match status" value="1"/>
</dbReference>
<dbReference type="PROSITE" id="PS51204">
    <property type="entry name" value="HSA"/>
    <property type="match status" value="1"/>
</dbReference>
<dbReference type="SUPFAM" id="SSF52540">
    <property type="entry name" value="P-loop containing nucleoside triphosphate hydrolases"/>
    <property type="match status" value="2"/>
</dbReference>
<dbReference type="InterPro" id="IPR036427">
    <property type="entry name" value="Bromodomain-like_sf"/>
</dbReference>
<dbReference type="Pfam" id="PF00176">
    <property type="entry name" value="SNF2-rel_dom"/>
    <property type="match status" value="1"/>
</dbReference>
<evidence type="ECO:0000256" key="8">
    <source>
        <dbReference type="ARBA" id="ARBA00023163"/>
    </source>
</evidence>
<reference evidence="16" key="1">
    <citation type="submission" date="2014-03" db="EMBL/GenBank/DDBJ databases">
        <authorList>
            <person name="Casaregola S."/>
        </authorList>
    </citation>
    <scope>NUCLEOTIDE SEQUENCE [LARGE SCALE GENOMIC DNA]</scope>
    <source>
        <strain evidence="16">CLIB 918</strain>
    </source>
</reference>
<dbReference type="OrthoDB" id="5857104at2759"/>
<dbReference type="Pfam" id="PF14619">
    <property type="entry name" value="SnAC"/>
    <property type="match status" value="1"/>
</dbReference>
<dbReference type="STRING" id="1173061.A0A0J9X5R2"/>
<dbReference type="InterPro" id="IPR001487">
    <property type="entry name" value="Bromodomain"/>
</dbReference>
<evidence type="ECO:0000259" key="15">
    <source>
        <dbReference type="PROSITE" id="PS51204"/>
    </source>
</evidence>
<feature type="domain" description="Helicase C-terminal" evidence="14">
    <location>
        <begin position="740"/>
        <end position="901"/>
    </location>
</feature>
<proteinExistence type="predicted"/>
<comment type="caution">
    <text evidence="16">The sequence shown here is derived from an EMBL/GenBank/DDBJ whole genome shotgun (WGS) entry which is preliminary data.</text>
</comment>
<evidence type="ECO:0000256" key="10">
    <source>
        <dbReference type="PROSITE-ProRule" id="PRU00035"/>
    </source>
</evidence>
<feature type="compositionally biased region" description="Basic and acidic residues" evidence="11">
    <location>
        <begin position="1032"/>
        <end position="1042"/>
    </location>
</feature>
<dbReference type="Pfam" id="PF00271">
    <property type="entry name" value="Helicase_C"/>
    <property type="match status" value="1"/>
</dbReference>
<dbReference type="FunFam" id="3.40.50.10810:FF:000008">
    <property type="entry name" value="Chromatin structure-remodeling complex subunit snf21"/>
    <property type="match status" value="1"/>
</dbReference>
<dbReference type="FunFam" id="3.40.50.300:FF:000843">
    <property type="entry name" value="Chromatin structure-remodeling complex subunit snf21"/>
    <property type="match status" value="1"/>
</dbReference>
<dbReference type="InterPro" id="IPR049730">
    <property type="entry name" value="SNF2/RAD54-like_C"/>
</dbReference>
<evidence type="ECO:0000256" key="2">
    <source>
        <dbReference type="ARBA" id="ARBA00022741"/>
    </source>
</evidence>
<dbReference type="GO" id="GO:0006338">
    <property type="term" value="P:chromatin remodeling"/>
    <property type="evidence" value="ECO:0007669"/>
    <property type="project" value="UniProtKB-ARBA"/>
</dbReference>
<feature type="region of interest" description="Disordered" evidence="11">
    <location>
        <begin position="1032"/>
        <end position="1149"/>
    </location>
</feature>
<dbReference type="CDD" id="cd04369">
    <property type="entry name" value="Bromodomain"/>
    <property type="match status" value="1"/>
</dbReference>
<keyword evidence="5" id="KW-0067">ATP-binding</keyword>
<dbReference type="AlphaFoldDB" id="A0A0J9X5R2"/>
<dbReference type="GO" id="GO:0005634">
    <property type="term" value="C:nucleus"/>
    <property type="evidence" value="ECO:0007669"/>
    <property type="project" value="UniProtKB-SubCell"/>
</dbReference>
<dbReference type="InterPro" id="IPR014001">
    <property type="entry name" value="Helicase_ATP-bd"/>
</dbReference>
<evidence type="ECO:0000313" key="17">
    <source>
        <dbReference type="Proteomes" id="UP000242525"/>
    </source>
</evidence>
<evidence type="ECO:0000259" key="12">
    <source>
        <dbReference type="PROSITE" id="PS50014"/>
    </source>
</evidence>
<evidence type="ECO:0000256" key="4">
    <source>
        <dbReference type="ARBA" id="ARBA00022806"/>
    </source>
</evidence>
<dbReference type="Gene3D" id="3.40.50.300">
    <property type="entry name" value="P-loop containing nucleotide triphosphate hydrolases"/>
    <property type="match status" value="1"/>
</dbReference>
<comment type="subcellular location">
    <subcellularLocation>
        <location evidence="1">Nucleus</location>
    </subcellularLocation>
</comment>
<dbReference type="PANTHER" id="PTHR10799">
    <property type="entry name" value="SNF2/RAD54 HELICASE FAMILY"/>
    <property type="match status" value="1"/>
</dbReference>
<dbReference type="SMART" id="SM01314">
    <property type="entry name" value="SnAC"/>
    <property type="match status" value="1"/>
</dbReference>
<keyword evidence="4" id="KW-0347">Helicase</keyword>
<dbReference type="GO" id="GO:0006355">
    <property type="term" value="P:regulation of DNA-templated transcription"/>
    <property type="evidence" value="ECO:0007669"/>
    <property type="project" value="InterPro"/>
</dbReference>
<dbReference type="Proteomes" id="UP000242525">
    <property type="component" value="Unassembled WGS sequence"/>
</dbReference>
<gene>
    <name evidence="16" type="ORF">BN980_GECA03s07237g</name>
</gene>
<dbReference type="InterPro" id="IPR000330">
    <property type="entry name" value="SNF2_N"/>
</dbReference>
<dbReference type="SMART" id="SM00487">
    <property type="entry name" value="DEXDc"/>
    <property type="match status" value="1"/>
</dbReference>
<dbReference type="EMBL" id="CCBN010000003">
    <property type="protein sequence ID" value="CDO52758.1"/>
    <property type="molecule type" value="Genomic_DNA"/>
</dbReference>
<evidence type="ECO:0000259" key="14">
    <source>
        <dbReference type="PROSITE" id="PS51194"/>
    </source>
</evidence>
<dbReference type="Pfam" id="PF00439">
    <property type="entry name" value="Bromodomain"/>
    <property type="match status" value="1"/>
</dbReference>
<keyword evidence="8" id="KW-0804">Transcription</keyword>
<dbReference type="PROSITE" id="PS50014">
    <property type="entry name" value="BROMODOMAIN_2"/>
    <property type="match status" value="1"/>
</dbReference>
<dbReference type="InterPro" id="IPR038718">
    <property type="entry name" value="SNF2-like_sf"/>
</dbReference>
<feature type="compositionally biased region" description="Acidic residues" evidence="11">
    <location>
        <begin position="1065"/>
        <end position="1086"/>
    </location>
</feature>
<organism evidence="16 17">
    <name type="scientific">Geotrichum candidum</name>
    <name type="common">Oospora lactis</name>
    <name type="synonym">Dipodascus geotrichum</name>
    <dbReference type="NCBI Taxonomy" id="1173061"/>
    <lineage>
        <taxon>Eukaryota</taxon>
        <taxon>Fungi</taxon>
        <taxon>Dikarya</taxon>
        <taxon>Ascomycota</taxon>
        <taxon>Saccharomycotina</taxon>
        <taxon>Dipodascomycetes</taxon>
        <taxon>Dipodascales</taxon>
        <taxon>Dipodascaceae</taxon>
        <taxon>Geotrichum</taxon>
    </lineage>
</organism>
<evidence type="ECO:0000256" key="11">
    <source>
        <dbReference type="SAM" id="MobiDB-lite"/>
    </source>
</evidence>
<dbReference type="Pfam" id="PF07529">
    <property type="entry name" value="HSA"/>
    <property type="match status" value="1"/>
</dbReference>
<keyword evidence="2" id="KW-0547">Nucleotide-binding</keyword>
<dbReference type="CDD" id="cd18793">
    <property type="entry name" value="SF2_C_SNF"/>
    <property type="match status" value="1"/>
</dbReference>
<dbReference type="PROSITE" id="PS51194">
    <property type="entry name" value="HELICASE_CTER"/>
    <property type="match status" value="1"/>
</dbReference>
<evidence type="ECO:0000256" key="9">
    <source>
        <dbReference type="ARBA" id="ARBA00023242"/>
    </source>
</evidence>
<feature type="domain" description="HSA" evidence="15">
    <location>
        <begin position="261"/>
        <end position="337"/>
    </location>
</feature>
<feature type="domain" description="Helicase ATP-binding" evidence="13">
    <location>
        <begin position="431"/>
        <end position="596"/>
    </location>
</feature>
<name>A0A0J9X5R2_GEOCN</name>
<evidence type="ECO:0000256" key="7">
    <source>
        <dbReference type="ARBA" id="ARBA00023117"/>
    </source>
</evidence>
<dbReference type="SUPFAM" id="SSF47370">
    <property type="entry name" value="Bromodomain"/>
    <property type="match status" value="1"/>
</dbReference>
<evidence type="ECO:0000256" key="1">
    <source>
        <dbReference type="ARBA" id="ARBA00004123"/>
    </source>
</evidence>
<feature type="domain" description="Bromo" evidence="12">
    <location>
        <begin position="1174"/>
        <end position="1251"/>
    </location>
</feature>
<dbReference type="SMART" id="SM00490">
    <property type="entry name" value="HELICc"/>
    <property type="match status" value="1"/>
</dbReference>
<evidence type="ECO:0000313" key="16">
    <source>
        <dbReference type="EMBL" id="CDO52758.1"/>
    </source>
</evidence>
<dbReference type="InterPro" id="IPR014978">
    <property type="entry name" value="Gln-Leu-Gln_QLQ"/>
</dbReference>
<keyword evidence="6" id="KW-0805">Transcription regulation</keyword>
<dbReference type="Pfam" id="PF08880">
    <property type="entry name" value="QLQ"/>
    <property type="match status" value="1"/>
</dbReference>
<dbReference type="GO" id="GO:0004386">
    <property type="term" value="F:helicase activity"/>
    <property type="evidence" value="ECO:0007669"/>
    <property type="project" value="UniProtKB-KW"/>
</dbReference>
<evidence type="ECO:0000256" key="3">
    <source>
        <dbReference type="ARBA" id="ARBA00022801"/>
    </source>
</evidence>
<dbReference type="GO" id="GO:0006302">
    <property type="term" value="P:double-strand break repair"/>
    <property type="evidence" value="ECO:0007669"/>
    <property type="project" value="UniProtKB-ARBA"/>
</dbReference>
<keyword evidence="3" id="KW-0378">Hydrolase</keyword>
<dbReference type="InterPro" id="IPR029295">
    <property type="entry name" value="SnAC"/>
</dbReference>
<dbReference type="GO" id="GO:0140008">
    <property type="term" value="F:histone H4 reader activity"/>
    <property type="evidence" value="ECO:0007669"/>
    <property type="project" value="UniProtKB-ARBA"/>
</dbReference>
<dbReference type="GO" id="GO:0042393">
    <property type="term" value="F:histone binding"/>
    <property type="evidence" value="ECO:0007669"/>
    <property type="project" value="InterPro"/>
</dbReference>
<keyword evidence="17" id="KW-1185">Reference proteome</keyword>
<evidence type="ECO:0000256" key="6">
    <source>
        <dbReference type="ARBA" id="ARBA00023015"/>
    </source>
</evidence>
<dbReference type="Gene3D" id="1.20.5.170">
    <property type="match status" value="1"/>
</dbReference>
<evidence type="ECO:0000256" key="5">
    <source>
        <dbReference type="ARBA" id="ARBA00022840"/>
    </source>
</evidence>
<dbReference type="PROSITE" id="PS51192">
    <property type="entry name" value="HELICASE_ATP_BIND_1"/>
    <property type="match status" value="1"/>
</dbReference>
<keyword evidence="7 10" id="KW-0103">Bromodomain</keyword>
<dbReference type="InterPro" id="IPR001650">
    <property type="entry name" value="Helicase_C-like"/>
</dbReference>
<dbReference type="GO" id="GO:0006366">
    <property type="term" value="P:transcription by RNA polymerase II"/>
    <property type="evidence" value="ECO:0007669"/>
    <property type="project" value="UniProtKB-ARBA"/>
</dbReference>
<dbReference type="GO" id="GO:0016787">
    <property type="term" value="F:hydrolase activity"/>
    <property type="evidence" value="ECO:0007669"/>
    <property type="project" value="UniProtKB-KW"/>
</dbReference>
<protein>
    <submittedName>
        <fullName evidence="16">Similar to Saccharomyces cerevisiae YIL126W STH1 ATPase component of the RSC chromatin remodeling complex</fullName>
    </submittedName>
</protein>
<dbReference type="CDD" id="cd17996">
    <property type="entry name" value="DEXHc_SMARCA2_SMARCA4"/>
    <property type="match status" value="1"/>
</dbReference>
<dbReference type="InterPro" id="IPR014012">
    <property type="entry name" value="HSA_dom"/>
</dbReference>
<keyword evidence="9" id="KW-0539">Nucleus</keyword>
<dbReference type="PRINTS" id="PR00503">
    <property type="entry name" value="BROMODOMAIN"/>
</dbReference>